<feature type="domain" description="Cell envelope-related transcriptional attenuator" evidence="3">
    <location>
        <begin position="76"/>
        <end position="228"/>
    </location>
</feature>
<dbReference type="RefSeq" id="WP_007571969.1">
    <property type="nucleotide sequence ID" value="NZ_AGUD01000054.1"/>
</dbReference>
<sequence length="493" mass="53882">MALQIVLAGILVLAAVGAGVATVLWNEGKKAEGELARGDDPGVGDVLDGVRSGEAQTILLVGDDHRFGDAKGTPTRSDTMMLIRLDPDAKATTMLSLPRDLEVNLPGQTGLRKLNQAYEKGPKGLIRTLKRLLSSPGEPFRIEHFASIRFTAFAKAVNEFNCFYVDIDRRYYNDNAGLPPGKRFATIDVPAGYQRLCGEQSLAYVRFRHFDSDLVREARQTNYLAEARGQIANTTIFDNRDDILKAIGPYISTDVRHSRDILGVVKLAANIAGKPTEKITLATRDVAGGNVAATPQALAKAAREFLHPGSVPGAATRKARDAAKKNRTATPAAKARRRKATTPPTIFADPAAAKSLVATTIAPKTRFPILYPKAMERQSRYDAVSSRPYDIASSDGKTYPWQAYRIVVTENAGIGQYYGVEGTTWRDPPILDLADDQERLGGRTFLVQYDGKQIRRLMLRTPSGTYWVSNTLSNALSNAEMRAIARSLTVYRG</sequence>
<dbReference type="Pfam" id="PF03816">
    <property type="entry name" value="LytR_cpsA_psr"/>
    <property type="match status" value="1"/>
</dbReference>
<proteinExistence type="inferred from homology"/>
<evidence type="ECO:0000256" key="2">
    <source>
        <dbReference type="SAM" id="MobiDB-lite"/>
    </source>
</evidence>
<evidence type="ECO:0000259" key="3">
    <source>
        <dbReference type="Pfam" id="PF03816"/>
    </source>
</evidence>
<dbReference type="Proteomes" id="UP000005143">
    <property type="component" value="Unassembled WGS sequence"/>
</dbReference>
<dbReference type="InterPro" id="IPR004474">
    <property type="entry name" value="LytR_CpsA_psr"/>
</dbReference>
<dbReference type="InterPro" id="IPR050922">
    <property type="entry name" value="LytR/CpsA/Psr_CW_biosynth"/>
</dbReference>
<reference evidence="4 5" key="1">
    <citation type="journal article" date="2013" name="Biodegradation">
        <title>Quantitative proteomic analysis of ibuprofen-degrading Patulibacter sp. strain I11.</title>
        <authorList>
            <person name="Almeida B."/>
            <person name="Kjeldal H."/>
            <person name="Lolas I."/>
            <person name="Knudsen A.D."/>
            <person name="Carvalho G."/>
            <person name="Nielsen K.L."/>
            <person name="Barreto Crespo M.T."/>
            <person name="Stensballe A."/>
            <person name="Nielsen J.L."/>
        </authorList>
    </citation>
    <scope>NUCLEOTIDE SEQUENCE [LARGE SCALE GENOMIC DNA]</scope>
    <source>
        <strain evidence="4 5">I11</strain>
    </source>
</reference>
<dbReference type="Gene3D" id="3.40.630.190">
    <property type="entry name" value="LCP protein"/>
    <property type="match status" value="1"/>
</dbReference>
<comment type="similarity">
    <text evidence="1">Belongs to the LytR/CpsA/Psr (LCP) family.</text>
</comment>
<organism evidence="4 5">
    <name type="scientific">Patulibacter medicamentivorans</name>
    <dbReference type="NCBI Taxonomy" id="1097667"/>
    <lineage>
        <taxon>Bacteria</taxon>
        <taxon>Bacillati</taxon>
        <taxon>Actinomycetota</taxon>
        <taxon>Thermoleophilia</taxon>
        <taxon>Solirubrobacterales</taxon>
        <taxon>Patulibacteraceae</taxon>
        <taxon>Patulibacter</taxon>
    </lineage>
</organism>
<evidence type="ECO:0000256" key="1">
    <source>
        <dbReference type="ARBA" id="ARBA00006068"/>
    </source>
</evidence>
<dbReference type="OrthoDB" id="9782542at2"/>
<dbReference type="PANTHER" id="PTHR33392">
    <property type="entry name" value="POLYISOPRENYL-TEICHOIC ACID--PEPTIDOGLYCAN TEICHOIC ACID TRANSFERASE TAGU"/>
    <property type="match status" value="1"/>
</dbReference>
<feature type="region of interest" description="Disordered" evidence="2">
    <location>
        <begin position="309"/>
        <end position="342"/>
    </location>
</feature>
<evidence type="ECO:0000313" key="5">
    <source>
        <dbReference type="Proteomes" id="UP000005143"/>
    </source>
</evidence>
<keyword evidence="5" id="KW-1185">Reference proteome</keyword>
<protein>
    <submittedName>
        <fullName evidence="4">Transcriptional attenuator LytR-CpsA-Psr subfamily A1</fullName>
    </submittedName>
</protein>
<dbReference type="AlphaFoldDB" id="H0E300"/>
<name>H0E300_9ACTN</name>
<dbReference type="NCBIfam" id="TIGR00350">
    <property type="entry name" value="lytR_cpsA_psr"/>
    <property type="match status" value="1"/>
</dbReference>
<dbReference type="EMBL" id="AGUD01000054">
    <property type="protein sequence ID" value="EHN11948.1"/>
    <property type="molecule type" value="Genomic_DNA"/>
</dbReference>
<accession>H0E300</accession>
<dbReference type="PANTHER" id="PTHR33392:SF6">
    <property type="entry name" value="POLYISOPRENYL-TEICHOIC ACID--PEPTIDOGLYCAN TEICHOIC ACID TRANSFERASE TAGU"/>
    <property type="match status" value="1"/>
</dbReference>
<gene>
    <name evidence="4" type="ORF">PAI11_11650</name>
</gene>
<comment type="caution">
    <text evidence="4">The sequence shown here is derived from an EMBL/GenBank/DDBJ whole genome shotgun (WGS) entry which is preliminary data.</text>
</comment>
<evidence type="ECO:0000313" key="4">
    <source>
        <dbReference type="EMBL" id="EHN11948.1"/>
    </source>
</evidence>